<feature type="transmembrane region" description="Helical" evidence="1">
    <location>
        <begin position="46"/>
        <end position="66"/>
    </location>
</feature>
<sequence length="77" mass="8774">MPVYFLEALAVLLVVGPVTDLARYLPFHNFSTEGWTYWPLGDWFAGRFDFLSIFFLAGLSLLIAAIRRAASKELFDE</sequence>
<keyword evidence="3" id="KW-1185">Reference proteome</keyword>
<evidence type="ECO:0008006" key="4">
    <source>
        <dbReference type="Google" id="ProtNLM"/>
    </source>
</evidence>
<gene>
    <name evidence="2" type="ORF">MTR66_00385</name>
</gene>
<keyword evidence="1" id="KW-1133">Transmembrane helix</keyword>
<keyword evidence="1" id="KW-0812">Transmembrane</keyword>
<reference evidence="2 3" key="1">
    <citation type="submission" date="2022-04" db="EMBL/GenBank/DDBJ databases">
        <title>Identification of a novel bacterium isolated from mangrove sediments.</title>
        <authorList>
            <person name="Pan X."/>
        </authorList>
    </citation>
    <scope>NUCLEOTIDE SEQUENCE [LARGE SCALE GENOMIC DNA]</scope>
    <source>
        <strain evidence="2 3">B2638</strain>
    </source>
</reference>
<proteinExistence type="predicted"/>
<dbReference type="EMBL" id="JALHLG010000001">
    <property type="protein sequence ID" value="MCJ2185266.1"/>
    <property type="molecule type" value="Genomic_DNA"/>
</dbReference>
<evidence type="ECO:0000313" key="2">
    <source>
        <dbReference type="EMBL" id="MCJ2185266.1"/>
    </source>
</evidence>
<evidence type="ECO:0000313" key="3">
    <source>
        <dbReference type="Proteomes" id="UP001202281"/>
    </source>
</evidence>
<accession>A0ABT0BKB2</accession>
<dbReference type="RefSeq" id="WP_243916944.1">
    <property type="nucleotide sequence ID" value="NZ_JALHLG010000001.1"/>
</dbReference>
<evidence type="ECO:0000256" key="1">
    <source>
        <dbReference type="SAM" id="Phobius"/>
    </source>
</evidence>
<keyword evidence="1" id="KW-0472">Membrane</keyword>
<dbReference type="Proteomes" id="UP001202281">
    <property type="component" value="Unassembled WGS sequence"/>
</dbReference>
<comment type="caution">
    <text evidence="2">The sequence shown here is derived from an EMBL/GenBank/DDBJ whole genome shotgun (WGS) entry which is preliminary data.</text>
</comment>
<organism evidence="2 3">
    <name type="scientific">Novosphingobium beihaiensis</name>
    <dbReference type="NCBI Taxonomy" id="2930389"/>
    <lineage>
        <taxon>Bacteria</taxon>
        <taxon>Pseudomonadati</taxon>
        <taxon>Pseudomonadota</taxon>
        <taxon>Alphaproteobacteria</taxon>
        <taxon>Sphingomonadales</taxon>
        <taxon>Sphingomonadaceae</taxon>
        <taxon>Novosphingobium</taxon>
    </lineage>
</organism>
<protein>
    <recommendedName>
        <fullName evidence="4">Lycopene cyclase domain-containing protein</fullName>
    </recommendedName>
</protein>
<name>A0ABT0BKB2_9SPHN</name>